<accession>A0AAJ5BG85</accession>
<dbReference type="InterPro" id="IPR003423">
    <property type="entry name" value="OMP_efflux"/>
</dbReference>
<keyword evidence="4" id="KW-1134">Transmembrane beta strand</keyword>
<evidence type="ECO:0000256" key="4">
    <source>
        <dbReference type="ARBA" id="ARBA00022452"/>
    </source>
</evidence>
<dbReference type="AlphaFoldDB" id="A0AAJ5BG85"/>
<dbReference type="GO" id="GO:0015562">
    <property type="term" value="F:efflux transmembrane transporter activity"/>
    <property type="evidence" value="ECO:0007669"/>
    <property type="project" value="InterPro"/>
</dbReference>
<dbReference type="GO" id="GO:0015288">
    <property type="term" value="F:porin activity"/>
    <property type="evidence" value="ECO:0007669"/>
    <property type="project" value="TreeGrafter"/>
</dbReference>
<gene>
    <name evidence="9" type="ORF">SAMN02745723_10265</name>
</gene>
<evidence type="ECO:0000256" key="7">
    <source>
        <dbReference type="ARBA" id="ARBA00023237"/>
    </source>
</evidence>
<comment type="similarity">
    <text evidence="2">Belongs to the outer membrane factor (OMF) (TC 1.B.17) family.</text>
</comment>
<organism evidence="9 10">
    <name type="scientific">Pragia fontium DSM 5563 = ATCC 49100</name>
    <dbReference type="NCBI Taxonomy" id="1122977"/>
    <lineage>
        <taxon>Bacteria</taxon>
        <taxon>Pseudomonadati</taxon>
        <taxon>Pseudomonadota</taxon>
        <taxon>Gammaproteobacteria</taxon>
        <taxon>Enterobacterales</taxon>
        <taxon>Budviciaceae</taxon>
        <taxon>Pragia</taxon>
    </lineage>
</organism>
<evidence type="ECO:0000313" key="9">
    <source>
        <dbReference type="EMBL" id="SFC32095.1"/>
    </source>
</evidence>
<keyword evidence="8" id="KW-0732">Signal</keyword>
<evidence type="ECO:0000256" key="1">
    <source>
        <dbReference type="ARBA" id="ARBA00004442"/>
    </source>
</evidence>
<keyword evidence="6" id="KW-0472">Membrane</keyword>
<keyword evidence="5" id="KW-0812">Transmembrane</keyword>
<feature type="chain" id="PRO_5042553023" evidence="8">
    <location>
        <begin position="25"/>
        <end position="493"/>
    </location>
</feature>
<dbReference type="PROSITE" id="PS51257">
    <property type="entry name" value="PROKAR_LIPOPROTEIN"/>
    <property type="match status" value="1"/>
</dbReference>
<dbReference type="RefSeq" id="WP_074820717.1">
    <property type="nucleotide sequence ID" value="NZ_FOLW01000002.1"/>
</dbReference>
<dbReference type="Proteomes" id="UP000226420">
    <property type="component" value="Unassembled WGS sequence"/>
</dbReference>
<protein>
    <submittedName>
        <fullName evidence="9">Outer membrane protein TolC</fullName>
    </submittedName>
</protein>
<dbReference type="Pfam" id="PF02321">
    <property type="entry name" value="OEP"/>
    <property type="match status" value="2"/>
</dbReference>
<evidence type="ECO:0000256" key="6">
    <source>
        <dbReference type="ARBA" id="ARBA00023136"/>
    </source>
</evidence>
<dbReference type="InterPro" id="IPR051906">
    <property type="entry name" value="TolC-like"/>
</dbReference>
<evidence type="ECO:0000313" key="10">
    <source>
        <dbReference type="Proteomes" id="UP000226420"/>
    </source>
</evidence>
<evidence type="ECO:0000256" key="2">
    <source>
        <dbReference type="ARBA" id="ARBA00007613"/>
    </source>
</evidence>
<keyword evidence="3" id="KW-0813">Transport</keyword>
<dbReference type="EMBL" id="FOLW01000002">
    <property type="protein sequence ID" value="SFC32095.1"/>
    <property type="molecule type" value="Genomic_DNA"/>
</dbReference>
<comment type="subcellular location">
    <subcellularLocation>
        <location evidence="1">Cell outer membrane</location>
    </subcellularLocation>
</comment>
<comment type="caution">
    <text evidence="9">The sequence shown here is derived from an EMBL/GenBank/DDBJ whole genome shotgun (WGS) entry which is preliminary data.</text>
</comment>
<sequence length="493" mass="54168">MKIKRKKIVYSVLCALLISGCRSGTSDTQIHTLNSEESSGVPNIEAPNNEVETNTAVVFNSVIVASSDLMADSSKEGIFKPASSVGMFSLTAALKQAQEYSLRTVISRAKVDEAELRIDEAKAGYYPKLQAMVKTADWLSDRSAKVARSFDEYSQMQLTLQYNLMDFGRTSHAVGSAHEIHRSALFSSDSEINSVSFDTTKAYLDVRRYTLLLAAAKDYVTVTSELVDTLKIRVAGGGSPESELIRGQLALTNAKNRQKTIDLQLTKAKQKLRSLLGQEISIEMVELADIPANIDFNAMIARVRLENPNIKARLAELNGAKEDVSAARSGRYPSVDVVGGYKRPFQHPENLDGNYLGGNVALQVSVPVLDGGINSSRIGQALARLRMAEASYGQLQRDVSEMAFNLSNDALNAKDLWRIQGQAKTDASRTKNLYLDEFRLGTRSLNDLISVQTDFFNASVGRVTSQYDYYLSVLGLYLLSGQVDNGITMLKLR</sequence>
<dbReference type="PANTHER" id="PTHR30026">
    <property type="entry name" value="OUTER MEMBRANE PROTEIN TOLC"/>
    <property type="match status" value="1"/>
</dbReference>
<evidence type="ECO:0000256" key="8">
    <source>
        <dbReference type="SAM" id="SignalP"/>
    </source>
</evidence>
<name>A0AAJ5BG85_9GAMM</name>
<dbReference type="GO" id="GO:0009279">
    <property type="term" value="C:cell outer membrane"/>
    <property type="evidence" value="ECO:0007669"/>
    <property type="project" value="UniProtKB-SubCell"/>
</dbReference>
<dbReference type="PANTHER" id="PTHR30026:SF20">
    <property type="entry name" value="OUTER MEMBRANE PROTEIN TOLC"/>
    <property type="match status" value="1"/>
</dbReference>
<proteinExistence type="inferred from homology"/>
<evidence type="ECO:0000256" key="3">
    <source>
        <dbReference type="ARBA" id="ARBA00022448"/>
    </source>
</evidence>
<dbReference type="SUPFAM" id="SSF56954">
    <property type="entry name" value="Outer membrane efflux proteins (OEP)"/>
    <property type="match status" value="1"/>
</dbReference>
<keyword evidence="7" id="KW-0998">Cell outer membrane</keyword>
<reference evidence="9 10" key="1">
    <citation type="submission" date="2016-10" db="EMBL/GenBank/DDBJ databases">
        <authorList>
            <person name="Varghese N."/>
            <person name="Submissions S."/>
        </authorList>
    </citation>
    <scope>NUCLEOTIDE SEQUENCE [LARGE SCALE GENOMIC DNA]</scope>
    <source>
        <strain evidence="9 10">DSM 5563</strain>
    </source>
</reference>
<dbReference type="Gene3D" id="1.20.1600.10">
    <property type="entry name" value="Outer membrane efflux proteins (OEP)"/>
    <property type="match status" value="1"/>
</dbReference>
<feature type="signal peptide" evidence="8">
    <location>
        <begin position="1"/>
        <end position="24"/>
    </location>
</feature>
<dbReference type="GO" id="GO:1990281">
    <property type="term" value="C:efflux pump complex"/>
    <property type="evidence" value="ECO:0007669"/>
    <property type="project" value="TreeGrafter"/>
</dbReference>
<evidence type="ECO:0000256" key="5">
    <source>
        <dbReference type="ARBA" id="ARBA00022692"/>
    </source>
</evidence>